<keyword evidence="2" id="KW-0813">Transport</keyword>
<dbReference type="SMART" id="SM00499">
    <property type="entry name" value="AAI"/>
    <property type="match status" value="1"/>
</dbReference>
<protein>
    <recommendedName>
        <fullName evidence="4">Bifunctional inhibitor/plant lipid transfer protein/seed storage helical domain-containing protein</fullName>
    </recommendedName>
</protein>
<comment type="caution">
    <text evidence="5">The sequence shown here is derived from an EMBL/GenBank/DDBJ whole genome shotgun (WGS) entry which is preliminary data.</text>
</comment>
<dbReference type="InterPro" id="IPR016140">
    <property type="entry name" value="Bifunc_inhib/LTP/seed_store"/>
</dbReference>
<dbReference type="CDD" id="cd01959">
    <property type="entry name" value="nsLTP2"/>
    <property type="match status" value="1"/>
</dbReference>
<feature type="domain" description="Bifunctional inhibitor/plant lipid transfer protein/seed storage helical" evidence="4">
    <location>
        <begin position="153"/>
        <end position="217"/>
    </location>
</feature>
<comment type="similarity">
    <text evidence="1">Belongs to the plant LTP family. B11E subfamily.</text>
</comment>
<dbReference type="Gene3D" id="1.10.110.10">
    <property type="entry name" value="Plant lipid-transfer and hydrophobic proteins"/>
    <property type="match status" value="1"/>
</dbReference>
<evidence type="ECO:0000313" key="6">
    <source>
        <dbReference type="Proteomes" id="UP000807115"/>
    </source>
</evidence>
<dbReference type="GO" id="GO:0006869">
    <property type="term" value="P:lipid transport"/>
    <property type="evidence" value="ECO:0007669"/>
    <property type="project" value="InterPro"/>
</dbReference>
<dbReference type="SUPFAM" id="SSF47699">
    <property type="entry name" value="Bifunctional inhibitor/lipid-transfer protein/seed storage 2S albumin"/>
    <property type="match status" value="1"/>
</dbReference>
<dbReference type="Proteomes" id="UP000807115">
    <property type="component" value="Chromosome 10"/>
</dbReference>
<evidence type="ECO:0000256" key="1">
    <source>
        <dbReference type="ARBA" id="ARBA00009707"/>
    </source>
</evidence>
<organism evidence="5 6">
    <name type="scientific">Sorghum bicolor</name>
    <name type="common">Sorghum</name>
    <name type="synonym">Sorghum vulgare</name>
    <dbReference type="NCBI Taxonomy" id="4558"/>
    <lineage>
        <taxon>Eukaryota</taxon>
        <taxon>Viridiplantae</taxon>
        <taxon>Streptophyta</taxon>
        <taxon>Embryophyta</taxon>
        <taxon>Tracheophyta</taxon>
        <taxon>Spermatophyta</taxon>
        <taxon>Magnoliopsida</taxon>
        <taxon>Liliopsida</taxon>
        <taxon>Poales</taxon>
        <taxon>Poaceae</taxon>
        <taxon>PACMAD clade</taxon>
        <taxon>Panicoideae</taxon>
        <taxon>Andropogonodae</taxon>
        <taxon>Andropogoneae</taxon>
        <taxon>Sorghinae</taxon>
        <taxon>Sorghum</taxon>
    </lineage>
</organism>
<evidence type="ECO:0000256" key="2">
    <source>
        <dbReference type="ARBA" id="ARBA00022448"/>
    </source>
</evidence>
<dbReference type="PANTHER" id="PTHR33214:SF43">
    <property type="entry name" value="OS06G0705400 PROTEIN"/>
    <property type="match status" value="1"/>
</dbReference>
<dbReference type="InterPro" id="IPR036312">
    <property type="entry name" value="Bifun_inhib/LTP/seed_sf"/>
</dbReference>
<dbReference type="OrthoDB" id="665742at2759"/>
<accession>A0A921Q5P9</accession>
<sequence length="217" mass="23100">MCESSRGMAGHARPRRRAWPPIHWHCTTAISIQSRAFLPWLLPPCSAPSMNSCFLDRLDPIILGEQRACLSLSLSISTDLARTSLLHTRTVTWHTAVHPHISSLRPLHPKQPSGEQQGRPAMGKQATATALALLCVVLLAATAVDDAAAAASCNPSALSACSGALFGGAVTQGCCASLRAQQPCLCQYKRDPAYRGYVNGPVAQSVTRACGLPMMKC</sequence>
<dbReference type="AlphaFoldDB" id="A0A921Q5P9"/>
<gene>
    <name evidence="5" type="ORF">BDA96_10G330500</name>
</gene>
<dbReference type="EMBL" id="CM027689">
    <property type="protein sequence ID" value="KAG0516059.1"/>
    <property type="molecule type" value="Genomic_DNA"/>
</dbReference>
<dbReference type="GO" id="GO:0008289">
    <property type="term" value="F:lipid binding"/>
    <property type="evidence" value="ECO:0007669"/>
    <property type="project" value="UniProtKB-KW"/>
</dbReference>
<proteinExistence type="inferred from homology"/>
<evidence type="ECO:0000313" key="5">
    <source>
        <dbReference type="EMBL" id="KAG0516059.1"/>
    </source>
</evidence>
<keyword evidence="3" id="KW-0446">Lipid-binding</keyword>
<reference evidence="5" key="1">
    <citation type="journal article" date="2019" name="BMC Genomics">
        <title>A new reference genome for Sorghum bicolor reveals high levels of sequence similarity between sweet and grain genotypes: implications for the genetics of sugar metabolism.</title>
        <authorList>
            <person name="Cooper E.A."/>
            <person name="Brenton Z.W."/>
            <person name="Flinn B.S."/>
            <person name="Jenkins J."/>
            <person name="Shu S."/>
            <person name="Flowers D."/>
            <person name="Luo F."/>
            <person name="Wang Y."/>
            <person name="Xia P."/>
            <person name="Barry K."/>
            <person name="Daum C."/>
            <person name="Lipzen A."/>
            <person name="Yoshinaga Y."/>
            <person name="Schmutz J."/>
            <person name="Saski C."/>
            <person name="Vermerris W."/>
            <person name="Kresovich S."/>
        </authorList>
    </citation>
    <scope>NUCLEOTIDE SEQUENCE</scope>
</reference>
<evidence type="ECO:0000259" key="4">
    <source>
        <dbReference type="SMART" id="SM00499"/>
    </source>
</evidence>
<evidence type="ECO:0000256" key="3">
    <source>
        <dbReference type="ARBA" id="ARBA00023121"/>
    </source>
</evidence>
<dbReference type="InterPro" id="IPR033872">
    <property type="entry name" value="nsLTP2"/>
</dbReference>
<name>A0A921Q5P9_SORBI</name>
<reference evidence="5" key="2">
    <citation type="submission" date="2020-10" db="EMBL/GenBank/DDBJ databases">
        <authorList>
            <person name="Cooper E.A."/>
            <person name="Brenton Z.W."/>
            <person name="Flinn B.S."/>
            <person name="Jenkins J."/>
            <person name="Shu S."/>
            <person name="Flowers D."/>
            <person name="Luo F."/>
            <person name="Wang Y."/>
            <person name="Xia P."/>
            <person name="Barry K."/>
            <person name="Daum C."/>
            <person name="Lipzen A."/>
            <person name="Yoshinaga Y."/>
            <person name="Schmutz J."/>
            <person name="Saski C."/>
            <person name="Vermerris W."/>
            <person name="Kresovich S."/>
        </authorList>
    </citation>
    <scope>NUCLEOTIDE SEQUENCE</scope>
</reference>
<dbReference type="PANTHER" id="PTHR33214">
    <property type="entry name" value="BIFUNCTIONAL INHIBITOR/LIPID-TRANSFER PROTEIN/SEED STORAGE 2S ALBUMIN SUPERFAMILY PROTEIN"/>
    <property type="match status" value="1"/>
</dbReference>